<keyword evidence="2" id="KW-1185">Reference proteome</keyword>
<evidence type="ECO:0000313" key="1">
    <source>
        <dbReference type="EMBL" id="MFD2704500.1"/>
    </source>
</evidence>
<reference evidence="2" key="1">
    <citation type="journal article" date="2019" name="Int. J. Syst. Evol. Microbiol.">
        <title>The Global Catalogue of Microorganisms (GCM) 10K type strain sequencing project: providing services to taxonomists for standard genome sequencing and annotation.</title>
        <authorList>
            <consortium name="The Broad Institute Genomics Platform"/>
            <consortium name="The Broad Institute Genome Sequencing Center for Infectious Disease"/>
            <person name="Wu L."/>
            <person name="Ma J."/>
        </authorList>
    </citation>
    <scope>NUCLEOTIDE SEQUENCE [LARGE SCALE GENOMIC DNA]</scope>
    <source>
        <strain evidence="2">KCTC 33792</strain>
    </source>
</reference>
<comment type="caution">
    <text evidence="1">The sequence shown here is derived from an EMBL/GenBank/DDBJ whole genome shotgun (WGS) entry which is preliminary data.</text>
</comment>
<sequence>MCLIGIGYRVHPDYPLIVAANRDEFFDRPAAPLHSWPDSPIMAGKDLQQGGTWMGVTKSGRFAAVTNVRDPGETKAPKSRGEMVKNFLETDHPDHFFESLQQNRHQYGGYNIVGGSPAGVCYATNQTPDKKTDLSPGIHGLSNAFLNTPWPKVEKIKSDFSRLLKTSGSSLGTEDFFKVLSNSDEADAGQLPDTGVGDTLEKKLSPLFIKMEGYGTRSQTVFMLSKKGDAVLEEKTYLEDAEISEHTRFEWNVEESHAKRND</sequence>
<dbReference type="PANTHER" id="PTHR17985">
    <property type="entry name" value="SER/THR-RICH PROTEIN T10 IN DGCR REGION"/>
    <property type="match status" value="1"/>
</dbReference>
<dbReference type="Pfam" id="PF05742">
    <property type="entry name" value="TANGO2"/>
    <property type="match status" value="1"/>
</dbReference>
<dbReference type="EMBL" id="JBHUML010000002">
    <property type="protein sequence ID" value="MFD2704500.1"/>
    <property type="molecule type" value="Genomic_DNA"/>
</dbReference>
<organism evidence="1 2">
    <name type="scientific">Salibacterium lacus</name>
    <dbReference type="NCBI Taxonomy" id="1898109"/>
    <lineage>
        <taxon>Bacteria</taxon>
        <taxon>Bacillati</taxon>
        <taxon>Bacillota</taxon>
        <taxon>Bacilli</taxon>
        <taxon>Bacillales</taxon>
        <taxon>Bacillaceae</taxon>
    </lineage>
</organism>
<accession>A0ABW5SXL0</accession>
<protein>
    <submittedName>
        <fullName evidence="1">NRDE family protein</fullName>
    </submittedName>
</protein>
<dbReference type="Proteomes" id="UP001597520">
    <property type="component" value="Unassembled WGS sequence"/>
</dbReference>
<dbReference type="PANTHER" id="PTHR17985:SF8">
    <property type="entry name" value="TRANSPORT AND GOLGI ORGANIZATION PROTEIN 2 HOMOLOG"/>
    <property type="match status" value="1"/>
</dbReference>
<dbReference type="InterPro" id="IPR008551">
    <property type="entry name" value="TANGO2"/>
</dbReference>
<gene>
    <name evidence="1" type="ORF">ACFSUB_03405</name>
</gene>
<dbReference type="RefSeq" id="WP_380711774.1">
    <property type="nucleotide sequence ID" value="NZ_JBHUML010000002.1"/>
</dbReference>
<evidence type="ECO:0000313" key="2">
    <source>
        <dbReference type="Proteomes" id="UP001597520"/>
    </source>
</evidence>
<proteinExistence type="predicted"/>
<name>A0ABW5SXL0_9BACI</name>